<dbReference type="EMBL" id="JAGQLH010000031">
    <property type="protein sequence ID" value="MCA9385623.1"/>
    <property type="molecule type" value="Genomic_DNA"/>
</dbReference>
<dbReference type="PANTHER" id="PTHR37519:SF1">
    <property type="entry name" value="DIHYDROXYBIPHENYL DIOXYGENASE DOMAIN-CONTAINING PROTEIN"/>
    <property type="match status" value="1"/>
</dbReference>
<proteinExistence type="predicted"/>
<dbReference type="AlphaFoldDB" id="A0A955L8L1"/>
<evidence type="ECO:0000313" key="1">
    <source>
        <dbReference type="EMBL" id="MCA9385623.1"/>
    </source>
</evidence>
<evidence type="ECO:0000313" key="2">
    <source>
        <dbReference type="Proteomes" id="UP000754563"/>
    </source>
</evidence>
<dbReference type="Gene3D" id="3.10.180.10">
    <property type="entry name" value="2,3-Dihydroxybiphenyl 1,2-Dioxygenase, domain 1"/>
    <property type="match status" value="1"/>
</dbReference>
<dbReference type="InterPro" id="IPR029068">
    <property type="entry name" value="Glyas_Bleomycin-R_OHBP_Dase"/>
</dbReference>
<dbReference type="Proteomes" id="UP000754563">
    <property type="component" value="Unassembled WGS sequence"/>
</dbReference>
<dbReference type="PANTHER" id="PTHR37519">
    <property type="match status" value="1"/>
</dbReference>
<dbReference type="SUPFAM" id="SSF54593">
    <property type="entry name" value="Glyoxalase/Bleomycin resistance protein/Dihydroxybiphenyl dioxygenase"/>
    <property type="match status" value="1"/>
</dbReference>
<dbReference type="Pfam" id="PF06185">
    <property type="entry name" value="YecM"/>
    <property type="match status" value="1"/>
</dbReference>
<reference evidence="1" key="1">
    <citation type="submission" date="2020-04" db="EMBL/GenBank/DDBJ databases">
        <authorList>
            <person name="Zhang T."/>
        </authorList>
    </citation>
    <scope>NUCLEOTIDE SEQUENCE</scope>
    <source>
        <strain evidence="1">HKST-UBA11</strain>
    </source>
</reference>
<dbReference type="InterPro" id="IPR010393">
    <property type="entry name" value="DUF991_YecM-like"/>
</dbReference>
<accession>A0A955L8L1</accession>
<reference evidence="1" key="2">
    <citation type="journal article" date="2021" name="Microbiome">
        <title>Successional dynamics and alternative stable states in a saline activated sludge microbial community over 9 years.</title>
        <authorList>
            <person name="Wang Y."/>
            <person name="Ye J."/>
            <person name="Ju F."/>
            <person name="Liu L."/>
            <person name="Boyd J.A."/>
            <person name="Deng Y."/>
            <person name="Parks D.H."/>
            <person name="Jiang X."/>
            <person name="Yin X."/>
            <person name="Woodcroft B.J."/>
            <person name="Tyson G.W."/>
            <person name="Hugenholtz P."/>
            <person name="Polz M.F."/>
            <person name="Zhang T."/>
        </authorList>
    </citation>
    <scope>NUCLEOTIDE SEQUENCE</scope>
    <source>
        <strain evidence="1">HKST-UBA11</strain>
    </source>
</reference>
<organism evidence="1 2">
    <name type="scientific">Candidatus Dojkabacteria bacterium</name>
    <dbReference type="NCBI Taxonomy" id="2099670"/>
    <lineage>
        <taxon>Bacteria</taxon>
        <taxon>Candidatus Dojkabacteria</taxon>
    </lineage>
</organism>
<name>A0A955L8L1_9BACT</name>
<comment type="caution">
    <text evidence="1">The sequence shown here is derived from an EMBL/GenBank/DDBJ whole genome shotgun (WGS) entry which is preliminary data.</text>
</comment>
<sequence length="158" mass="18079">MLYLDYQKFLTSLLKNVSALNITISNLELDHIAYQTSSSIDYDKTKPKLLQIADEVHEAIVGGRRVGIFKLHSPIHFDGYVIPAIEIIEPKQGEKHTTGLQHAEFVIDESFESFIAKYPTIDWDTSSIHRDEYAHLKLHFKDGLTVKFHHQSILNTTS</sequence>
<gene>
    <name evidence="1" type="ORF">KC717_03165</name>
</gene>
<protein>
    <submittedName>
        <fullName evidence="1">VOC family protein</fullName>
    </submittedName>
</protein>